<gene>
    <name evidence="1" type="ORF">D8827_04650</name>
</gene>
<organism evidence="1 2">
    <name type="scientific">Streptococcus intermedius</name>
    <dbReference type="NCBI Taxonomy" id="1338"/>
    <lineage>
        <taxon>Bacteria</taxon>
        <taxon>Bacillati</taxon>
        <taxon>Bacillota</taxon>
        <taxon>Bacilli</taxon>
        <taxon>Lactobacillales</taxon>
        <taxon>Streptococcaceae</taxon>
        <taxon>Streptococcus</taxon>
        <taxon>Streptococcus anginosus group</taxon>
    </lineage>
</organism>
<name>A0AAE8G326_STRIT</name>
<dbReference type="AlphaFoldDB" id="A0AAE8G326"/>
<comment type="caution">
    <text evidence="1">The sequence shown here is derived from an EMBL/GenBank/DDBJ whole genome shotgun (WGS) entry which is preliminary data.</text>
</comment>
<dbReference type="EMBL" id="RJOO01000002">
    <property type="protein sequence ID" value="RSJ23807.1"/>
    <property type="molecule type" value="Genomic_DNA"/>
</dbReference>
<reference evidence="1 2" key="1">
    <citation type="submission" date="2018-11" db="EMBL/GenBank/DDBJ databases">
        <title>Species Designations Belie Phenotypic and Genotypic Heterogeneity in Oral Streptococci.</title>
        <authorList>
            <person name="Velsko I."/>
        </authorList>
    </citation>
    <scope>NUCLEOTIDE SEQUENCE [LARGE SCALE GENOMIC DNA]</scope>
    <source>
        <strain evidence="1 2">KLC02</strain>
    </source>
</reference>
<dbReference type="Proteomes" id="UP000267137">
    <property type="component" value="Unassembled WGS sequence"/>
</dbReference>
<evidence type="ECO:0000313" key="2">
    <source>
        <dbReference type="Proteomes" id="UP000267137"/>
    </source>
</evidence>
<evidence type="ECO:0000313" key="1">
    <source>
        <dbReference type="EMBL" id="RSJ23807.1"/>
    </source>
</evidence>
<sequence length="52" mass="6339">MIDFHSILKRTFMVYLQQQLTENLKQEFFNISFLLMIRYILEQLMINPLTGN</sequence>
<accession>A0AAE8G326</accession>
<proteinExistence type="predicted"/>
<protein>
    <submittedName>
        <fullName evidence="1">Uncharacterized protein</fullName>
    </submittedName>
</protein>